<keyword evidence="5" id="KW-0285">Flavoprotein</keyword>
<dbReference type="PROSITE" id="PS00645">
    <property type="entry name" value="COMPLEX1_51K_2"/>
    <property type="match status" value="1"/>
</dbReference>
<evidence type="ECO:0000256" key="3">
    <source>
        <dbReference type="ARBA" id="ARBA00007523"/>
    </source>
</evidence>
<evidence type="ECO:0000256" key="2">
    <source>
        <dbReference type="ARBA" id="ARBA00001966"/>
    </source>
</evidence>
<dbReference type="SMART" id="SM00928">
    <property type="entry name" value="NADH_4Fe-4S"/>
    <property type="match status" value="1"/>
</dbReference>
<keyword evidence="12" id="KW-1185">Reference proteome</keyword>
<dbReference type="InterPro" id="IPR001949">
    <property type="entry name" value="NADH-UbQ_OxRdtase_51kDa_CS"/>
</dbReference>
<dbReference type="RefSeq" id="WP_338364586.1">
    <property type="nucleotide sequence ID" value="NZ_CAWVOK010000029.1"/>
</dbReference>
<evidence type="ECO:0000259" key="10">
    <source>
        <dbReference type="SMART" id="SM00928"/>
    </source>
</evidence>
<dbReference type="SUPFAM" id="SSF142984">
    <property type="entry name" value="Nqo1 middle domain-like"/>
    <property type="match status" value="1"/>
</dbReference>
<dbReference type="Gene3D" id="3.10.20.600">
    <property type="match status" value="1"/>
</dbReference>
<accession>A0ABP0ETS2</accession>
<evidence type="ECO:0000256" key="7">
    <source>
        <dbReference type="ARBA" id="ARBA00022723"/>
    </source>
</evidence>
<keyword evidence="6" id="KW-0288">FMN</keyword>
<dbReference type="Gene3D" id="1.20.1440.230">
    <property type="entry name" value="NADH-ubiquinone oxidoreductase 51kDa subunit, iron-sulphur binding domain"/>
    <property type="match status" value="1"/>
</dbReference>
<keyword evidence="8" id="KW-0408">Iron</keyword>
<dbReference type="InterPro" id="IPR019575">
    <property type="entry name" value="Nuop51_4Fe4S-bd"/>
</dbReference>
<feature type="domain" description="NADH-ubiquinone oxidoreductase 51kDa subunit iron-sulphur binding" evidence="10">
    <location>
        <begin position="332"/>
        <end position="377"/>
    </location>
</feature>
<keyword evidence="7" id="KW-0479">Metal-binding</keyword>
<comment type="cofactor">
    <cofactor evidence="2">
        <name>[4Fe-4S] cluster</name>
        <dbReference type="ChEBI" id="CHEBI:49883"/>
    </cofactor>
</comment>
<organism evidence="11 12">
    <name type="scientific">Candidatus Xenohaliotis californiensis</name>
    <dbReference type="NCBI Taxonomy" id="84677"/>
    <lineage>
        <taxon>Bacteria</taxon>
        <taxon>Pseudomonadati</taxon>
        <taxon>Pseudomonadota</taxon>
        <taxon>Alphaproteobacteria</taxon>
        <taxon>Rickettsiales</taxon>
        <taxon>Anaplasmataceae</taxon>
        <taxon>Candidatus Xenohaliotis</taxon>
    </lineage>
</organism>
<dbReference type="InterPro" id="IPR037225">
    <property type="entry name" value="Nuo51_FMN-bd_sf"/>
</dbReference>
<dbReference type="SUPFAM" id="SSF140490">
    <property type="entry name" value="Nqo1C-terminal domain-like"/>
    <property type="match status" value="1"/>
</dbReference>
<dbReference type="PANTHER" id="PTHR11780">
    <property type="entry name" value="NADH-UBIQUINONE OXIDOREDUCTASE FLAVOPROTEIN 1 NDUFV1"/>
    <property type="match status" value="1"/>
</dbReference>
<dbReference type="Pfam" id="PF22461">
    <property type="entry name" value="SLBB_2"/>
    <property type="match status" value="1"/>
</dbReference>
<dbReference type="Gene3D" id="3.40.50.11540">
    <property type="entry name" value="NADH-ubiquinone oxidoreductase 51kDa subunit"/>
    <property type="match status" value="1"/>
</dbReference>
<evidence type="ECO:0000313" key="12">
    <source>
        <dbReference type="Proteomes" id="UP001314181"/>
    </source>
</evidence>
<dbReference type="InterPro" id="IPR050837">
    <property type="entry name" value="ComplexI_51kDa_subunit"/>
</dbReference>
<dbReference type="SUPFAM" id="SSF142019">
    <property type="entry name" value="Nqo1 FMN-binding domain-like"/>
    <property type="match status" value="1"/>
</dbReference>
<dbReference type="NCBIfam" id="NF010120">
    <property type="entry name" value="PRK13596.1"/>
    <property type="match status" value="1"/>
</dbReference>
<name>A0ABP0ETS2_9RICK</name>
<evidence type="ECO:0000256" key="8">
    <source>
        <dbReference type="ARBA" id="ARBA00023004"/>
    </source>
</evidence>
<evidence type="ECO:0000256" key="6">
    <source>
        <dbReference type="ARBA" id="ARBA00022643"/>
    </source>
</evidence>
<dbReference type="Pfam" id="PF01512">
    <property type="entry name" value="Complex1_51K"/>
    <property type="match status" value="1"/>
</dbReference>
<comment type="similarity">
    <text evidence="3">Belongs to the complex I 51 kDa subunit family.</text>
</comment>
<keyword evidence="9" id="KW-0411">Iron-sulfur</keyword>
<proteinExistence type="inferred from homology"/>
<dbReference type="InterPro" id="IPR037207">
    <property type="entry name" value="Nuop51_4Fe4S-bd_sf"/>
</dbReference>
<gene>
    <name evidence="11" type="primary">nuoF</name>
    <name evidence="11" type="ORF">CAXC1_30001</name>
</gene>
<keyword evidence="4" id="KW-0004">4Fe-4S</keyword>
<dbReference type="Pfam" id="PF10589">
    <property type="entry name" value="NADH_4Fe-4S"/>
    <property type="match status" value="1"/>
</dbReference>
<dbReference type="InterPro" id="IPR011538">
    <property type="entry name" value="Nuo51_FMN-bd"/>
</dbReference>
<evidence type="ECO:0000256" key="4">
    <source>
        <dbReference type="ARBA" id="ARBA00022485"/>
    </source>
</evidence>
<dbReference type="InterPro" id="IPR054765">
    <property type="entry name" value="SLBB_dom"/>
</dbReference>
<dbReference type="PROSITE" id="PS00644">
    <property type="entry name" value="COMPLEX1_51K_1"/>
    <property type="match status" value="1"/>
</dbReference>
<protein>
    <submittedName>
        <fullName evidence="11">NADH-quinone oxidoreductase subunit F</fullName>
    </submittedName>
</protein>
<evidence type="ECO:0000256" key="1">
    <source>
        <dbReference type="ARBA" id="ARBA00001917"/>
    </source>
</evidence>
<comment type="caution">
    <text evidence="11">The sequence shown here is derived from an EMBL/GenBank/DDBJ whole genome shotgun (WGS) entry which is preliminary data.</text>
</comment>
<evidence type="ECO:0000256" key="9">
    <source>
        <dbReference type="ARBA" id="ARBA00023014"/>
    </source>
</evidence>
<dbReference type="EMBL" id="CAWVOK010000029">
    <property type="protein sequence ID" value="CAK8163399.1"/>
    <property type="molecule type" value="Genomic_DNA"/>
</dbReference>
<dbReference type="PANTHER" id="PTHR11780:SF10">
    <property type="entry name" value="NADH DEHYDROGENASE [UBIQUINONE] FLAVOPROTEIN 1, MITOCHONDRIAL"/>
    <property type="match status" value="1"/>
</dbReference>
<sequence length="420" mass="46074">MLKSEDRIFTNLDGRLAIDLESSKLRNDWQDIEKILLKGSEWINSEIAISKLRGRGGAGFYTSIKWNFMSKDTSNDKPTYLIVNADESEPGTCKDRAIINYEPHKVIEGAILAAFAIGAHCVYIYIRGEFKKEAILLENAINEAYKNGLIGKKVCGIDYSCDIYVHRGAGAYICGEETALMESLTGNPGKPRNKPPFPAAIGYCGYPTVVNNVETIAVIPTILRRGGRWFSSIGSGNSTGTKVFCISGHVNKPCVVEDAMCVPMRELIEDKADGVVGGWDNLLAVWPGGSSCHVLPRSICERVTMSFESLHDAGSSFGTGGLIVANNTADIIEATENLAYFYMEESCGQCVPCREGTGWIWRLLKRFRIGTATRTDIALLEEVGKKIEGNAICALADAAVWAMQGLLIHFRDEMEKRCIS</sequence>
<dbReference type="Proteomes" id="UP001314181">
    <property type="component" value="Unassembled WGS sequence"/>
</dbReference>
<reference evidence="11 12" key="1">
    <citation type="submission" date="2024-01" db="EMBL/GenBank/DDBJ databases">
        <authorList>
            <person name="Kunselman E."/>
        </authorList>
    </citation>
    <scope>NUCLEOTIDE SEQUENCE [LARGE SCALE GENOMIC DNA]</scope>
    <source>
        <strain evidence="11">2 abalone samples</strain>
    </source>
</reference>
<evidence type="ECO:0000256" key="5">
    <source>
        <dbReference type="ARBA" id="ARBA00022630"/>
    </source>
</evidence>
<comment type="cofactor">
    <cofactor evidence="1">
        <name>FMN</name>
        <dbReference type="ChEBI" id="CHEBI:58210"/>
    </cofactor>
</comment>
<evidence type="ECO:0000313" key="11">
    <source>
        <dbReference type="EMBL" id="CAK8163399.1"/>
    </source>
</evidence>